<feature type="transmembrane region" description="Helical" evidence="7">
    <location>
        <begin position="254"/>
        <end position="275"/>
    </location>
</feature>
<keyword evidence="6 7" id="KW-0472">Membrane</keyword>
<proteinExistence type="predicted"/>
<keyword evidence="3" id="KW-1003">Cell membrane</keyword>
<feature type="transmembrane region" description="Helical" evidence="7">
    <location>
        <begin position="348"/>
        <end position="371"/>
    </location>
</feature>
<dbReference type="InterPro" id="IPR020846">
    <property type="entry name" value="MFS_dom"/>
</dbReference>
<dbReference type="EMBL" id="JABXJK010000048">
    <property type="protein sequence ID" value="MBA0972737.1"/>
    <property type="molecule type" value="Genomic_DNA"/>
</dbReference>
<dbReference type="CDD" id="cd06173">
    <property type="entry name" value="MFS_MefA_like"/>
    <property type="match status" value="1"/>
</dbReference>
<evidence type="ECO:0000256" key="2">
    <source>
        <dbReference type="ARBA" id="ARBA00022448"/>
    </source>
</evidence>
<dbReference type="Gene3D" id="1.20.1250.20">
    <property type="entry name" value="MFS general substrate transporter like domains"/>
    <property type="match status" value="1"/>
</dbReference>
<protein>
    <submittedName>
        <fullName evidence="9">MFS transporter</fullName>
    </submittedName>
</protein>
<keyword evidence="4 7" id="KW-0812">Transmembrane</keyword>
<dbReference type="InterPro" id="IPR036259">
    <property type="entry name" value="MFS_trans_sf"/>
</dbReference>
<dbReference type="Proteomes" id="UP000571857">
    <property type="component" value="Unassembled WGS sequence"/>
</dbReference>
<comment type="subcellular location">
    <subcellularLocation>
        <location evidence="1">Cell membrane</location>
        <topology evidence="1">Multi-pass membrane protein</topology>
    </subcellularLocation>
</comment>
<feature type="transmembrane region" description="Helical" evidence="7">
    <location>
        <begin position="377"/>
        <end position="397"/>
    </location>
</feature>
<dbReference type="RefSeq" id="WP_138372301.1">
    <property type="nucleotide sequence ID" value="NZ_BSYC01000003.1"/>
</dbReference>
<feature type="transmembrane region" description="Helical" evidence="7">
    <location>
        <begin position="169"/>
        <end position="190"/>
    </location>
</feature>
<evidence type="ECO:0000256" key="5">
    <source>
        <dbReference type="ARBA" id="ARBA00022989"/>
    </source>
</evidence>
<dbReference type="GO" id="GO:0005886">
    <property type="term" value="C:plasma membrane"/>
    <property type="evidence" value="ECO:0007669"/>
    <property type="project" value="UniProtKB-SubCell"/>
</dbReference>
<evidence type="ECO:0000259" key="8">
    <source>
        <dbReference type="PROSITE" id="PS50850"/>
    </source>
</evidence>
<keyword evidence="5 7" id="KW-1133">Transmembrane helix</keyword>
<evidence type="ECO:0000256" key="1">
    <source>
        <dbReference type="ARBA" id="ARBA00004651"/>
    </source>
</evidence>
<keyword evidence="2" id="KW-0813">Transport</keyword>
<evidence type="ECO:0000256" key="7">
    <source>
        <dbReference type="SAM" id="Phobius"/>
    </source>
</evidence>
<dbReference type="AlphaFoldDB" id="A0ABD4HMR5"/>
<feature type="transmembrane region" description="Helical" evidence="7">
    <location>
        <begin position="314"/>
        <end position="336"/>
    </location>
</feature>
<sequence>MKKIEKKNSTFLVTSSAISRIGDVLFDYANNTFLASLNLHSLSLVGIYQTLESVMGVIFNLFGGVIADRFRRKKIIILTDFLSGLACIILSFINVETWLIYSIIVANIFLALLSSFSGPAYKAFTKEIVEKDTIAQTNSYLQTASTVVKIVVPIVAIGIYHWIGIYGSLILNGVSFIASSLIVLLISPIFEEIKKEDTFSIQIIFRDLTDGFKYMFKQRKIFILIILSALVNFFLAAYNLLLPFGNQMFPRITGSVYGTFLAAEAIGGLAGAFLSGKLNKSLSTNRLLAYLGISGLTLASTPIIYIIFPNLLLLSLVPVFFNLFLTIFNIQFFSFVQRDVDTEFLGRVFGIIFTIAILFMPAGTLTFTFILYPNFTFNFLFIGVAMAILSIVFGIFLHKKVD</sequence>
<dbReference type="SUPFAM" id="SSF103473">
    <property type="entry name" value="MFS general substrate transporter"/>
    <property type="match status" value="1"/>
</dbReference>
<dbReference type="PROSITE" id="PS50850">
    <property type="entry name" value="MFS"/>
    <property type="match status" value="1"/>
</dbReference>
<evidence type="ECO:0000313" key="9">
    <source>
        <dbReference type="EMBL" id="MBA0972737.1"/>
    </source>
</evidence>
<reference evidence="9 10" key="1">
    <citation type="submission" date="2020-06" db="EMBL/GenBank/DDBJ databases">
        <title>Crossreactivity between MHC class I-restricted antigens from cancer cells and an enterococcal bacteriophage.</title>
        <authorList>
            <person name="Fluckiger A."/>
            <person name="Daillere R."/>
            <person name="Sassi M."/>
            <person name="Cattoir V."/>
            <person name="Kroemer G."/>
            <person name="Zitvogel L."/>
        </authorList>
    </citation>
    <scope>NUCLEOTIDE SEQUENCE [LARGE SCALE GENOMIC DNA]</scope>
    <source>
        <strain evidence="9 10">EG4</strain>
    </source>
</reference>
<evidence type="ECO:0000256" key="3">
    <source>
        <dbReference type="ARBA" id="ARBA00022475"/>
    </source>
</evidence>
<name>A0ABD4HMR5_ENTGA</name>
<evidence type="ECO:0000256" key="4">
    <source>
        <dbReference type="ARBA" id="ARBA00022692"/>
    </source>
</evidence>
<evidence type="ECO:0000313" key="10">
    <source>
        <dbReference type="Proteomes" id="UP000571857"/>
    </source>
</evidence>
<dbReference type="Pfam" id="PF07690">
    <property type="entry name" value="MFS_1"/>
    <property type="match status" value="1"/>
</dbReference>
<feature type="domain" description="Major facilitator superfamily (MFS) profile" evidence="8">
    <location>
        <begin position="1"/>
        <end position="402"/>
    </location>
</feature>
<dbReference type="InterPro" id="IPR011701">
    <property type="entry name" value="MFS"/>
</dbReference>
<feature type="transmembrane region" description="Helical" evidence="7">
    <location>
        <begin position="287"/>
        <end position="308"/>
    </location>
</feature>
<dbReference type="PANTHER" id="PTHR23513">
    <property type="entry name" value="INTEGRAL MEMBRANE EFFLUX PROTEIN-RELATED"/>
    <property type="match status" value="1"/>
</dbReference>
<gene>
    <name evidence="9" type="ORF">HWH42_09085</name>
</gene>
<accession>A0ABD4HMR5</accession>
<feature type="transmembrane region" description="Helical" evidence="7">
    <location>
        <begin position="139"/>
        <end position="163"/>
    </location>
</feature>
<comment type="caution">
    <text evidence="9">The sequence shown here is derived from an EMBL/GenBank/DDBJ whole genome shotgun (WGS) entry which is preliminary data.</text>
</comment>
<feature type="transmembrane region" description="Helical" evidence="7">
    <location>
        <begin position="46"/>
        <end position="63"/>
    </location>
</feature>
<feature type="transmembrane region" description="Helical" evidence="7">
    <location>
        <begin position="221"/>
        <end position="242"/>
    </location>
</feature>
<feature type="transmembrane region" description="Helical" evidence="7">
    <location>
        <begin position="99"/>
        <end position="118"/>
    </location>
</feature>
<organism evidence="9 10">
    <name type="scientific">Enterococcus gallinarum</name>
    <dbReference type="NCBI Taxonomy" id="1353"/>
    <lineage>
        <taxon>Bacteria</taxon>
        <taxon>Bacillati</taxon>
        <taxon>Bacillota</taxon>
        <taxon>Bacilli</taxon>
        <taxon>Lactobacillales</taxon>
        <taxon>Enterococcaceae</taxon>
        <taxon>Enterococcus</taxon>
    </lineage>
</organism>
<dbReference type="PANTHER" id="PTHR23513:SF11">
    <property type="entry name" value="STAPHYLOFERRIN A TRANSPORTER"/>
    <property type="match status" value="1"/>
</dbReference>
<feature type="transmembrane region" description="Helical" evidence="7">
    <location>
        <begin position="75"/>
        <end position="93"/>
    </location>
</feature>
<evidence type="ECO:0000256" key="6">
    <source>
        <dbReference type="ARBA" id="ARBA00023136"/>
    </source>
</evidence>